<evidence type="ECO:0000256" key="5">
    <source>
        <dbReference type="ARBA" id="ARBA00023212"/>
    </source>
</evidence>
<dbReference type="GO" id="GO:0000278">
    <property type="term" value="P:mitotic cell cycle"/>
    <property type="evidence" value="ECO:0007669"/>
    <property type="project" value="TreeGrafter"/>
</dbReference>
<feature type="domain" description="Gamma tubulin complex component protein N-terminal" evidence="9">
    <location>
        <begin position="381"/>
        <end position="667"/>
    </location>
</feature>
<evidence type="ECO:0000256" key="1">
    <source>
        <dbReference type="ARBA" id="ARBA00004245"/>
    </source>
</evidence>
<dbReference type="GO" id="GO:0051321">
    <property type="term" value="P:meiotic cell cycle"/>
    <property type="evidence" value="ECO:0007669"/>
    <property type="project" value="TreeGrafter"/>
</dbReference>
<evidence type="ECO:0000313" key="10">
    <source>
        <dbReference type="EMBL" id="EDW72895.1"/>
    </source>
</evidence>
<dbReference type="InterPro" id="IPR040457">
    <property type="entry name" value="GCP_C"/>
</dbReference>
<dbReference type="OrthoDB" id="775571at2759"/>
<feature type="region of interest" description="Disordered" evidence="7">
    <location>
        <begin position="237"/>
        <end position="259"/>
    </location>
</feature>
<dbReference type="GO" id="GO:0000930">
    <property type="term" value="C:gamma-tubulin complex"/>
    <property type="evidence" value="ECO:0007669"/>
    <property type="project" value="TreeGrafter"/>
</dbReference>
<dbReference type="InterPro" id="IPR041470">
    <property type="entry name" value="GCP_N"/>
</dbReference>
<dbReference type="OMA" id="MAPVNAH"/>
<keyword evidence="6" id="KW-0175">Coiled coil</keyword>
<protein>
    <recommendedName>
        <fullName evidence="12">Gamma-tubulin complex component 6</fullName>
    </recommendedName>
</protein>
<keyword evidence="3" id="KW-0963">Cytoplasm</keyword>
<keyword evidence="5" id="KW-0206">Cytoskeleton</keyword>
<dbReference type="GO" id="GO:0005874">
    <property type="term" value="C:microtubule"/>
    <property type="evidence" value="ECO:0007669"/>
    <property type="project" value="UniProtKB-KW"/>
</dbReference>
<dbReference type="GO" id="GO:0043015">
    <property type="term" value="F:gamma-tubulin binding"/>
    <property type="evidence" value="ECO:0007669"/>
    <property type="project" value="InterPro"/>
</dbReference>
<name>B4MKX0_DROWI</name>
<dbReference type="GO" id="GO:0007020">
    <property type="term" value="P:microtubule nucleation"/>
    <property type="evidence" value="ECO:0007669"/>
    <property type="project" value="InterPro"/>
</dbReference>
<evidence type="ECO:0000256" key="7">
    <source>
        <dbReference type="SAM" id="MobiDB-lite"/>
    </source>
</evidence>
<feature type="domain" description="Gamma tubulin complex component C-terminal" evidence="8">
    <location>
        <begin position="1157"/>
        <end position="1459"/>
    </location>
</feature>
<organism evidence="10 11">
    <name type="scientific">Drosophila willistoni</name>
    <name type="common">Fruit fly</name>
    <dbReference type="NCBI Taxonomy" id="7260"/>
    <lineage>
        <taxon>Eukaryota</taxon>
        <taxon>Metazoa</taxon>
        <taxon>Ecdysozoa</taxon>
        <taxon>Arthropoda</taxon>
        <taxon>Hexapoda</taxon>
        <taxon>Insecta</taxon>
        <taxon>Pterygota</taxon>
        <taxon>Neoptera</taxon>
        <taxon>Endopterygota</taxon>
        <taxon>Diptera</taxon>
        <taxon>Brachycera</taxon>
        <taxon>Muscomorpha</taxon>
        <taxon>Ephydroidea</taxon>
        <taxon>Drosophilidae</taxon>
        <taxon>Drosophila</taxon>
        <taxon>Sophophora</taxon>
    </lineage>
</organism>
<feature type="region of interest" description="Disordered" evidence="7">
    <location>
        <begin position="1035"/>
        <end position="1099"/>
    </location>
</feature>
<feature type="region of interest" description="Disordered" evidence="7">
    <location>
        <begin position="782"/>
        <end position="822"/>
    </location>
</feature>
<feature type="coiled-coil region" evidence="6">
    <location>
        <begin position="710"/>
        <end position="737"/>
    </location>
</feature>
<evidence type="ECO:0000256" key="3">
    <source>
        <dbReference type="ARBA" id="ARBA00022490"/>
    </source>
</evidence>
<dbReference type="KEGG" id="dwi:6639551"/>
<evidence type="ECO:0000256" key="2">
    <source>
        <dbReference type="ARBA" id="ARBA00010337"/>
    </source>
</evidence>
<accession>B4MKX0</accession>
<dbReference type="STRING" id="7260.B4MKX0"/>
<reference evidence="10 11" key="1">
    <citation type="journal article" date="2007" name="Nature">
        <title>Evolution of genes and genomes on the Drosophila phylogeny.</title>
        <authorList>
            <consortium name="Drosophila 12 Genomes Consortium"/>
            <person name="Clark A.G."/>
            <person name="Eisen M.B."/>
            <person name="Smith D.R."/>
            <person name="Bergman C.M."/>
            <person name="Oliver B."/>
            <person name="Markow T.A."/>
            <person name="Kaufman T.C."/>
            <person name="Kellis M."/>
            <person name="Gelbart W."/>
            <person name="Iyer V.N."/>
            <person name="Pollard D.A."/>
            <person name="Sackton T.B."/>
            <person name="Larracuente A.M."/>
            <person name="Singh N.D."/>
            <person name="Abad J.P."/>
            <person name="Abt D.N."/>
            <person name="Adryan B."/>
            <person name="Aguade M."/>
            <person name="Akashi H."/>
            <person name="Anderson W.W."/>
            <person name="Aquadro C.F."/>
            <person name="Ardell D.H."/>
            <person name="Arguello R."/>
            <person name="Artieri C.G."/>
            <person name="Barbash D.A."/>
            <person name="Barker D."/>
            <person name="Barsanti P."/>
            <person name="Batterham P."/>
            <person name="Batzoglou S."/>
            <person name="Begun D."/>
            <person name="Bhutkar A."/>
            <person name="Blanco E."/>
            <person name="Bosak S.A."/>
            <person name="Bradley R.K."/>
            <person name="Brand A.D."/>
            <person name="Brent M.R."/>
            <person name="Brooks A.N."/>
            <person name="Brown R.H."/>
            <person name="Butlin R.K."/>
            <person name="Caggese C."/>
            <person name="Calvi B.R."/>
            <person name="Bernardo de Carvalho A."/>
            <person name="Caspi A."/>
            <person name="Castrezana S."/>
            <person name="Celniker S.E."/>
            <person name="Chang J.L."/>
            <person name="Chapple C."/>
            <person name="Chatterji S."/>
            <person name="Chinwalla A."/>
            <person name="Civetta A."/>
            <person name="Clifton S.W."/>
            <person name="Comeron J.M."/>
            <person name="Costello J.C."/>
            <person name="Coyne J.A."/>
            <person name="Daub J."/>
            <person name="David R.G."/>
            <person name="Delcher A.L."/>
            <person name="Delehaunty K."/>
            <person name="Do C.B."/>
            <person name="Ebling H."/>
            <person name="Edwards K."/>
            <person name="Eickbush T."/>
            <person name="Evans J.D."/>
            <person name="Filipski A."/>
            <person name="Findeiss S."/>
            <person name="Freyhult E."/>
            <person name="Fulton L."/>
            <person name="Fulton R."/>
            <person name="Garcia A.C."/>
            <person name="Gardiner A."/>
            <person name="Garfield D.A."/>
            <person name="Garvin B.E."/>
            <person name="Gibson G."/>
            <person name="Gilbert D."/>
            <person name="Gnerre S."/>
            <person name="Godfrey J."/>
            <person name="Good R."/>
            <person name="Gotea V."/>
            <person name="Gravely B."/>
            <person name="Greenberg A.J."/>
            <person name="Griffiths-Jones S."/>
            <person name="Gross S."/>
            <person name="Guigo R."/>
            <person name="Gustafson E.A."/>
            <person name="Haerty W."/>
            <person name="Hahn M.W."/>
            <person name="Halligan D.L."/>
            <person name="Halpern A.L."/>
            <person name="Halter G.M."/>
            <person name="Han M.V."/>
            <person name="Heger A."/>
            <person name="Hillier L."/>
            <person name="Hinrichs A.S."/>
            <person name="Holmes I."/>
            <person name="Hoskins R.A."/>
            <person name="Hubisz M.J."/>
            <person name="Hultmark D."/>
            <person name="Huntley M.A."/>
            <person name="Jaffe D.B."/>
            <person name="Jagadeeshan S."/>
            <person name="Jeck W.R."/>
            <person name="Johnson J."/>
            <person name="Jones C.D."/>
            <person name="Jordan W.C."/>
            <person name="Karpen G.H."/>
            <person name="Kataoka E."/>
            <person name="Keightley P.D."/>
            <person name="Kheradpour P."/>
            <person name="Kirkness E.F."/>
            <person name="Koerich L.B."/>
            <person name="Kristiansen K."/>
            <person name="Kudrna D."/>
            <person name="Kulathinal R.J."/>
            <person name="Kumar S."/>
            <person name="Kwok R."/>
            <person name="Lander E."/>
            <person name="Langley C.H."/>
            <person name="Lapoint R."/>
            <person name="Lazzaro B.P."/>
            <person name="Lee S.J."/>
            <person name="Levesque L."/>
            <person name="Li R."/>
            <person name="Lin C.F."/>
            <person name="Lin M.F."/>
            <person name="Lindblad-Toh K."/>
            <person name="Llopart A."/>
            <person name="Long M."/>
            <person name="Low L."/>
            <person name="Lozovsky E."/>
            <person name="Lu J."/>
            <person name="Luo M."/>
            <person name="Machado C.A."/>
            <person name="Makalowski W."/>
            <person name="Marzo M."/>
            <person name="Matsuda M."/>
            <person name="Matzkin L."/>
            <person name="McAllister B."/>
            <person name="McBride C.S."/>
            <person name="McKernan B."/>
            <person name="McKernan K."/>
            <person name="Mendez-Lago M."/>
            <person name="Minx P."/>
            <person name="Mollenhauer M.U."/>
            <person name="Montooth K."/>
            <person name="Mount S.M."/>
            <person name="Mu X."/>
            <person name="Myers E."/>
            <person name="Negre B."/>
            <person name="Newfeld S."/>
            <person name="Nielsen R."/>
            <person name="Noor M.A."/>
            <person name="O'Grady P."/>
            <person name="Pachter L."/>
            <person name="Papaceit M."/>
            <person name="Parisi M.J."/>
            <person name="Parisi M."/>
            <person name="Parts L."/>
            <person name="Pedersen J.S."/>
            <person name="Pesole G."/>
            <person name="Phillippy A.M."/>
            <person name="Ponting C.P."/>
            <person name="Pop M."/>
            <person name="Porcelli D."/>
            <person name="Powell J.R."/>
            <person name="Prohaska S."/>
            <person name="Pruitt K."/>
            <person name="Puig M."/>
            <person name="Quesneville H."/>
            <person name="Ram K.R."/>
            <person name="Rand D."/>
            <person name="Rasmussen M.D."/>
            <person name="Reed L.K."/>
            <person name="Reenan R."/>
            <person name="Reily A."/>
            <person name="Remington K.A."/>
            <person name="Rieger T.T."/>
            <person name="Ritchie M.G."/>
            <person name="Robin C."/>
            <person name="Rogers Y.H."/>
            <person name="Rohde C."/>
            <person name="Rozas J."/>
            <person name="Rubenfield M.J."/>
            <person name="Ruiz A."/>
            <person name="Russo S."/>
            <person name="Salzberg S.L."/>
            <person name="Sanchez-Gracia A."/>
            <person name="Saranga D.J."/>
            <person name="Sato H."/>
            <person name="Schaeffer S.W."/>
            <person name="Schatz M.C."/>
            <person name="Schlenke T."/>
            <person name="Schwartz R."/>
            <person name="Segarra C."/>
            <person name="Singh R.S."/>
            <person name="Sirot L."/>
            <person name="Sirota M."/>
            <person name="Sisneros N.B."/>
            <person name="Smith C.D."/>
            <person name="Smith T.F."/>
            <person name="Spieth J."/>
            <person name="Stage D.E."/>
            <person name="Stark A."/>
            <person name="Stephan W."/>
            <person name="Strausberg R.L."/>
            <person name="Strempel S."/>
            <person name="Sturgill D."/>
            <person name="Sutton G."/>
            <person name="Sutton G.G."/>
            <person name="Tao W."/>
            <person name="Teichmann S."/>
            <person name="Tobari Y.N."/>
            <person name="Tomimura Y."/>
            <person name="Tsolas J.M."/>
            <person name="Valente V.L."/>
            <person name="Venter E."/>
            <person name="Venter J.C."/>
            <person name="Vicario S."/>
            <person name="Vieira F.G."/>
            <person name="Vilella A.J."/>
            <person name="Villasante A."/>
            <person name="Walenz B."/>
            <person name="Wang J."/>
            <person name="Wasserman M."/>
            <person name="Watts T."/>
            <person name="Wilson D."/>
            <person name="Wilson R.K."/>
            <person name="Wing R.A."/>
            <person name="Wolfner M.F."/>
            <person name="Wong A."/>
            <person name="Wong G.K."/>
            <person name="Wu C.I."/>
            <person name="Wu G."/>
            <person name="Yamamoto D."/>
            <person name="Yang H.P."/>
            <person name="Yang S.P."/>
            <person name="Yorke J.A."/>
            <person name="Yoshida K."/>
            <person name="Zdobnov E."/>
            <person name="Zhang P."/>
            <person name="Zhang Y."/>
            <person name="Zimin A.V."/>
            <person name="Baldwin J."/>
            <person name="Abdouelleil A."/>
            <person name="Abdulkadir J."/>
            <person name="Abebe A."/>
            <person name="Abera B."/>
            <person name="Abreu J."/>
            <person name="Acer S.C."/>
            <person name="Aftuck L."/>
            <person name="Alexander A."/>
            <person name="An P."/>
            <person name="Anderson E."/>
            <person name="Anderson S."/>
            <person name="Arachi H."/>
            <person name="Azer M."/>
            <person name="Bachantsang P."/>
            <person name="Barry A."/>
            <person name="Bayul T."/>
            <person name="Berlin A."/>
            <person name="Bessette D."/>
            <person name="Bloom T."/>
            <person name="Blye J."/>
            <person name="Boguslavskiy L."/>
            <person name="Bonnet C."/>
            <person name="Boukhgalter B."/>
            <person name="Bourzgui I."/>
            <person name="Brown A."/>
            <person name="Cahill P."/>
            <person name="Channer S."/>
            <person name="Cheshatsang Y."/>
            <person name="Chuda L."/>
            <person name="Citroen M."/>
            <person name="Collymore A."/>
            <person name="Cooke P."/>
            <person name="Costello M."/>
            <person name="D'Aco K."/>
            <person name="Daza R."/>
            <person name="De Haan G."/>
            <person name="DeGray S."/>
            <person name="DeMaso C."/>
            <person name="Dhargay N."/>
            <person name="Dooley K."/>
            <person name="Dooley E."/>
            <person name="Doricent M."/>
            <person name="Dorje P."/>
            <person name="Dorjee K."/>
            <person name="Dupes A."/>
            <person name="Elong R."/>
            <person name="Falk J."/>
            <person name="Farina A."/>
            <person name="Faro S."/>
            <person name="Ferguson D."/>
            <person name="Fisher S."/>
            <person name="Foley C.D."/>
            <person name="Franke A."/>
            <person name="Friedrich D."/>
            <person name="Gadbois L."/>
            <person name="Gearin G."/>
            <person name="Gearin C.R."/>
            <person name="Giannoukos G."/>
            <person name="Goode T."/>
            <person name="Graham J."/>
            <person name="Grandbois E."/>
            <person name="Grewal S."/>
            <person name="Gyaltsen K."/>
            <person name="Hafez N."/>
            <person name="Hagos B."/>
            <person name="Hall J."/>
            <person name="Henson C."/>
            <person name="Hollinger A."/>
            <person name="Honan T."/>
            <person name="Huard M.D."/>
            <person name="Hughes L."/>
            <person name="Hurhula B."/>
            <person name="Husby M.E."/>
            <person name="Kamat A."/>
            <person name="Kanga B."/>
            <person name="Kashin S."/>
            <person name="Khazanovich D."/>
            <person name="Kisner P."/>
            <person name="Lance K."/>
            <person name="Lara M."/>
            <person name="Lee W."/>
            <person name="Lennon N."/>
            <person name="Letendre F."/>
            <person name="LeVine R."/>
            <person name="Lipovsky A."/>
            <person name="Liu X."/>
            <person name="Liu J."/>
            <person name="Liu S."/>
            <person name="Lokyitsang T."/>
            <person name="Lokyitsang Y."/>
            <person name="Lubonja R."/>
            <person name="Lui A."/>
            <person name="MacDonald P."/>
            <person name="Magnisalis V."/>
            <person name="Maru K."/>
            <person name="Matthews C."/>
            <person name="McCusker W."/>
            <person name="McDonough S."/>
            <person name="Mehta T."/>
            <person name="Meldrim J."/>
            <person name="Meneus L."/>
            <person name="Mihai O."/>
            <person name="Mihalev A."/>
            <person name="Mihova T."/>
            <person name="Mittelman R."/>
            <person name="Mlenga V."/>
            <person name="Montmayeur A."/>
            <person name="Mulrain L."/>
            <person name="Navidi A."/>
            <person name="Naylor J."/>
            <person name="Negash T."/>
            <person name="Nguyen T."/>
            <person name="Nguyen N."/>
            <person name="Nicol R."/>
            <person name="Norbu C."/>
            <person name="Norbu N."/>
            <person name="Novod N."/>
            <person name="O'Neill B."/>
            <person name="Osman S."/>
            <person name="Markiewicz E."/>
            <person name="Oyono O.L."/>
            <person name="Patti C."/>
            <person name="Phunkhang P."/>
            <person name="Pierre F."/>
            <person name="Priest M."/>
            <person name="Raghuraman S."/>
            <person name="Rege F."/>
            <person name="Reyes R."/>
            <person name="Rise C."/>
            <person name="Rogov P."/>
            <person name="Ross K."/>
            <person name="Ryan E."/>
            <person name="Settipalli S."/>
            <person name="Shea T."/>
            <person name="Sherpa N."/>
            <person name="Shi L."/>
            <person name="Shih D."/>
            <person name="Sparrow T."/>
            <person name="Spaulding J."/>
            <person name="Stalker J."/>
            <person name="Stange-Thomann N."/>
            <person name="Stavropoulos S."/>
            <person name="Stone C."/>
            <person name="Strader C."/>
            <person name="Tesfaye S."/>
            <person name="Thomson T."/>
            <person name="Thoulutsang Y."/>
            <person name="Thoulutsang D."/>
            <person name="Topham K."/>
            <person name="Topping I."/>
            <person name="Tsamla T."/>
            <person name="Vassiliev H."/>
            <person name="Vo A."/>
            <person name="Wangchuk T."/>
            <person name="Wangdi T."/>
            <person name="Weiand M."/>
            <person name="Wilkinson J."/>
            <person name="Wilson A."/>
            <person name="Yadav S."/>
            <person name="Young G."/>
            <person name="Yu Q."/>
            <person name="Zembek L."/>
            <person name="Zhong D."/>
            <person name="Zimmer A."/>
            <person name="Zwirko Z."/>
            <person name="Jaffe D.B."/>
            <person name="Alvarez P."/>
            <person name="Brockman W."/>
            <person name="Butler J."/>
            <person name="Chin C."/>
            <person name="Gnerre S."/>
            <person name="Grabherr M."/>
            <person name="Kleber M."/>
            <person name="Mauceli E."/>
            <person name="MacCallum I."/>
        </authorList>
    </citation>
    <scope>NUCLEOTIDE SEQUENCE [LARGE SCALE GENOMIC DNA]</scope>
    <source>
        <strain evidence="11">Tucson 14030-0811.24</strain>
    </source>
</reference>
<evidence type="ECO:0000259" key="8">
    <source>
        <dbReference type="Pfam" id="PF04130"/>
    </source>
</evidence>
<dbReference type="Pfam" id="PF17681">
    <property type="entry name" value="GCP_N_terminal"/>
    <property type="match status" value="1"/>
</dbReference>
<keyword evidence="11" id="KW-1185">Reference proteome</keyword>
<feature type="compositionally biased region" description="Low complexity" evidence="7">
    <location>
        <begin position="1037"/>
        <end position="1049"/>
    </location>
</feature>
<dbReference type="InterPro" id="IPR007259">
    <property type="entry name" value="GCP"/>
</dbReference>
<dbReference type="GO" id="GO:0051011">
    <property type="term" value="F:microtubule minus-end binding"/>
    <property type="evidence" value="ECO:0007669"/>
    <property type="project" value="TreeGrafter"/>
</dbReference>
<dbReference type="PANTHER" id="PTHR19302">
    <property type="entry name" value="GAMMA TUBULIN COMPLEX PROTEIN"/>
    <property type="match status" value="1"/>
</dbReference>
<dbReference type="Gene3D" id="1.20.120.1900">
    <property type="entry name" value="Gamma-tubulin complex, C-terminal domain"/>
    <property type="match status" value="1"/>
</dbReference>
<gene>
    <name evidence="10" type="primary">Dwil\GK16936</name>
    <name evidence="10" type="ORF">Dwil_GK16936</name>
</gene>
<sequence>MAGTDVCTSSIFGLVTQLARFLCHGEAYFNLNRDCEPTDATVNSDVAKRRIQIYEALLMGNGGGSKDNDENGDGDGVESQLQQFDNPELLEMHKLIEEQVDQQLGQKIAQLLLTLSNPTDALRETSGVLPQKTGIKMRLLKPKPFKLEEQPEIEVMPTEPKMFRSVGFMRSQTKPLDYQFKSNLITENVRALRETLKQKAINAATGNADKLVQNVFQDSVSRIRDYKDRVRPICPRVKSNKQASSSNSSIGSGGSGGVNMFQESMARINELKEQDPVELKKGNMFKDSKERLKETNGGEVEVYHLASKVSSTSLDSLTRRTSELSMKTPAARKALEPKIDLSFKPRPEKSFLSDLNITNDIKMHFDPNLELKYIKLPDLIEHLKFAAAGLQSETFSFVGQDSFHINPNCTLATVLPEVLADFAVPFLESGWCYRRLTMRTQWVKPHLMERPLNRTLRKSIIAFLTTNRQFLLCQPAKELSQLVRSSLIAMQLMHHLEALFQSQPILNLRTGTPGAFLISFMWSTIESCNNSKFLQLLIHLFKSICVTYYGQLENWVFRGRLDDTFNELFISRSALDADLLDERSKEFFDKGYRVIDGEVPGFLHGCQQAILQCGKYNQVLKAYNAQHPILEWKFPSIVVCVTEEQVDKMRSTMQCSYTPILQRYEKCSMQSIFEQRLASKHRFGNRMVEQTQAHLINWERQQHELFLKATAKSQQLCDELNAQMEEQRQRRIEQRRLEIAQELAIQRRCEQQKEIILQREKDELLAEIAKLQGMQKLKEDVNYKEDEETEADGKTETEEVFSPDQSSSSGRSFVSCLEGPPSIDMETEAATPLPHSAPEYQRSHSDVINSNDAMSTSDSISSRNRQHIMSSEQFQECYLATKVVLPSPAATAAEADVNMNVDPLATDNLSDMQRNRQRVMCHDGFVQFNAEEDTHSNRVKFQIESTTELAQNRRRVMASEFDIVMSQPEATGKWKRTESDDLQQNRHRVMESHFDIGIESVDDKKLNLRLDVNRLQVELPTPMSTTSDVEIEEKYADNSSDDLANNNYDMIGNEDQQESPTTSPTIPKPAAPTLDPTPNSIPVHMPPEQTRPSYHIPSNIGLRTETNKREWDTVTKASNPYMIRRCLQMSIMIPLNTHLSLLRSEIFRIFKDLRIYDHFRQLRNYFFLLDGQFSMLLAQGILGHINKGLESHRLCQRGLLDGILNNAINAGGTDETAISQNLSFSCLEVPEGRDLMPLDVLSMLTLETKIDWPLNLVISSETIRKYGEIFRHFFKLRQIDYVLQCSYEFLHEQGKLHGRRLCIAPHYRHLQMMRHKLSHFVTTLQNHLVSTALQAPWKIFKDEMRTADSIETLYRQHVSYLKRVAFMALINRHSSKIKETVDSILVIVLRFCKVLQTQTFTLDAENQFVHPRYKRLVYEETEFNKFMQYLIYLGNKVATSGYQEEIGDLIRIINYNNYYKLSTTEGDGKF</sequence>
<comment type="similarity">
    <text evidence="2">Belongs to the TUBGCP family.</text>
</comment>
<feature type="region of interest" description="Disordered" evidence="7">
    <location>
        <begin position="60"/>
        <end position="79"/>
    </location>
</feature>
<dbReference type="GO" id="GO:0051225">
    <property type="term" value="P:spindle assembly"/>
    <property type="evidence" value="ECO:0007669"/>
    <property type="project" value="TreeGrafter"/>
</dbReference>
<dbReference type="FunCoup" id="B4MKX0">
    <property type="interactions" value="24"/>
</dbReference>
<dbReference type="EMBL" id="CH963847">
    <property type="protein sequence ID" value="EDW72895.1"/>
    <property type="molecule type" value="Genomic_DNA"/>
</dbReference>
<dbReference type="GO" id="GO:0000922">
    <property type="term" value="C:spindle pole"/>
    <property type="evidence" value="ECO:0007669"/>
    <property type="project" value="InterPro"/>
</dbReference>
<dbReference type="HOGENOM" id="CLU_005451_0_0_1"/>
<proteinExistence type="inferred from homology"/>
<evidence type="ECO:0000259" key="9">
    <source>
        <dbReference type="Pfam" id="PF17681"/>
    </source>
</evidence>
<evidence type="ECO:0000256" key="6">
    <source>
        <dbReference type="SAM" id="Coils"/>
    </source>
</evidence>
<evidence type="ECO:0000256" key="4">
    <source>
        <dbReference type="ARBA" id="ARBA00022701"/>
    </source>
</evidence>
<comment type="subcellular location">
    <subcellularLocation>
        <location evidence="1">Cytoplasm</location>
        <location evidence="1">Cytoskeleton</location>
    </subcellularLocation>
</comment>
<dbReference type="eggNOG" id="KOG2000">
    <property type="taxonomic scope" value="Eukaryota"/>
</dbReference>
<dbReference type="InParanoid" id="B4MKX0"/>
<dbReference type="Pfam" id="PF04130">
    <property type="entry name" value="GCP_C_terminal"/>
    <property type="match status" value="1"/>
</dbReference>
<evidence type="ECO:0000313" key="11">
    <source>
        <dbReference type="Proteomes" id="UP000007798"/>
    </source>
</evidence>
<keyword evidence="4" id="KW-0493">Microtubule</keyword>
<dbReference type="GO" id="GO:0031122">
    <property type="term" value="P:cytoplasmic microtubule organization"/>
    <property type="evidence" value="ECO:0007669"/>
    <property type="project" value="TreeGrafter"/>
</dbReference>
<dbReference type="eggNOG" id="KOG2001">
    <property type="taxonomic scope" value="Eukaryota"/>
</dbReference>
<dbReference type="PhylomeDB" id="B4MKX0"/>
<feature type="compositionally biased region" description="Polar residues" evidence="7">
    <location>
        <begin position="803"/>
        <end position="812"/>
    </location>
</feature>
<dbReference type="InterPro" id="IPR042241">
    <property type="entry name" value="GCP_C_sf"/>
</dbReference>
<dbReference type="PANTHER" id="PTHR19302:SF70">
    <property type="entry name" value="GAMMA-TUBULIN COMPLEX COMPONENT 6"/>
    <property type="match status" value="1"/>
</dbReference>
<evidence type="ECO:0008006" key="12">
    <source>
        <dbReference type="Google" id="ProtNLM"/>
    </source>
</evidence>
<dbReference type="Proteomes" id="UP000007798">
    <property type="component" value="Unassembled WGS sequence"/>
</dbReference>